<proteinExistence type="predicted"/>
<protein>
    <submittedName>
        <fullName evidence="1">Uncharacterized protein</fullName>
    </submittedName>
</protein>
<sequence length="74" mass="7918">MALAAISTAMPQHPWDRPAQDPCQVTGLCEGQCAPPLVLRAQMESLPVNANEVPAPWVNTSVELLSTCSPLSNY</sequence>
<organism evidence="1 2">
    <name type="scientific">Hymenoscyphus albidus</name>
    <dbReference type="NCBI Taxonomy" id="595503"/>
    <lineage>
        <taxon>Eukaryota</taxon>
        <taxon>Fungi</taxon>
        <taxon>Dikarya</taxon>
        <taxon>Ascomycota</taxon>
        <taxon>Pezizomycotina</taxon>
        <taxon>Leotiomycetes</taxon>
        <taxon>Helotiales</taxon>
        <taxon>Helotiaceae</taxon>
        <taxon>Hymenoscyphus</taxon>
    </lineage>
</organism>
<accession>A0A9N9LPZ9</accession>
<comment type="caution">
    <text evidence="1">The sequence shown here is derived from an EMBL/GenBank/DDBJ whole genome shotgun (WGS) entry which is preliminary data.</text>
</comment>
<reference evidence="1" key="1">
    <citation type="submission" date="2021-07" db="EMBL/GenBank/DDBJ databases">
        <authorList>
            <person name="Durling M."/>
        </authorList>
    </citation>
    <scope>NUCLEOTIDE SEQUENCE</scope>
</reference>
<dbReference type="EMBL" id="CAJVRM010000256">
    <property type="protein sequence ID" value="CAG8978398.1"/>
    <property type="molecule type" value="Genomic_DNA"/>
</dbReference>
<gene>
    <name evidence="1" type="ORF">HYALB_00011096</name>
</gene>
<dbReference type="Proteomes" id="UP000701801">
    <property type="component" value="Unassembled WGS sequence"/>
</dbReference>
<evidence type="ECO:0000313" key="1">
    <source>
        <dbReference type="EMBL" id="CAG8978398.1"/>
    </source>
</evidence>
<dbReference type="OrthoDB" id="10313537at2759"/>
<keyword evidence="2" id="KW-1185">Reference proteome</keyword>
<evidence type="ECO:0000313" key="2">
    <source>
        <dbReference type="Proteomes" id="UP000701801"/>
    </source>
</evidence>
<name>A0A9N9LPZ9_9HELO</name>
<dbReference type="AlphaFoldDB" id="A0A9N9LPZ9"/>